<comment type="similarity">
    <text evidence="2">Belongs to the phospholipase D family.</text>
</comment>
<dbReference type="Proteomes" id="UP001255185">
    <property type="component" value="Unassembled WGS sequence"/>
</dbReference>
<feature type="coiled-coil region" evidence="7">
    <location>
        <begin position="407"/>
        <end position="434"/>
    </location>
</feature>
<evidence type="ECO:0000313" key="11">
    <source>
        <dbReference type="Proteomes" id="UP001255185"/>
    </source>
</evidence>
<dbReference type="Pfam" id="PF13091">
    <property type="entry name" value="PLDc_2"/>
    <property type="match status" value="1"/>
</dbReference>
<evidence type="ECO:0000256" key="7">
    <source>
        <dbReference type="SAM" id="Coils"/>
    </source>
</evidence>
<keyword evidence="4" id="KW-0378">Hydrolase</keyword>
<keyword evidence="11" id="KW-1185">Reference proteome</keyword>
<dbReference type="InterPro" id="IPR036869">
    <property type="entry name" value="J_dom_sf"/>
</dbReference>
<sequence length="476" mass="55939">MKSQAYFEKIHKQIEIRLHEADTSIRLAVAWFTDQKLFNIICEKAKNGVEVELIIANHEINHESNIDFSRLKQSGGSLYWIGNGYKYEALMHNKFCIIDNRVLITGSYNWTQKAKSNHESITVIEEDDNLILDFNQEFDKIISKYFNKENIEIDWDKVIIRLETLLNVIRLEDEEDINYQSEKIKSLLPKKATDEKTTTILSILNLCKKAEFSKAVNAIQEFTRSYKQITIYNDPIVPALQLEIRGLEFQVTSLEDEKTDIEKLINTYKLQYNLELGDLIKKILFLKKQLAKYDAEQDIENEEKQKEYEETSNDYDDFSKSYEDNLKEPKPFELTEEQLKDLKTSYRKATKLCHPDKVTDEQKEQAQRIFTELKNAYDNNDFEKVNTILANLEKGIFKSQGETITQKEKLLMVKQELELKREALEKALHQLKASEAYQKIIQLNDWETHFQTSKQRLASILDTLKMKYERASYGAE</sequence>
<dbReference type="SMART" id="SM00155">
    <property type="entry name" value="PLDc"/>
    <property type="match status" value="1"/>
</dbReference>
<dbReference type="RefSeq" id="WP_310026288.1">
    <property type="nucleotide sequence ID" value="NZ_JAVDVI010000007.1"/>
</dbReference>
<dbReference type="PROSITE" id="PS50076">
    <property type="entry name" value="DNAJ_2"/>
    <property type="match status" value="1"/>
</dbReference>
<dbReference type="CDD" id="cd06257">
    <property type="entry name" value="DnaJ"/>
    <property type="match status" value="1"/>
</dbReference>
<comment type="caution">
    <text evidence="10">The sequence shown here is derived from an EMBL/GenBank/DDBJ whole genome shotgun (WGS) entry which is preliminary data.</text>
</comment>
<evidence type="ECO:0000256" key="1">
    <source>
        <dbReference type="ARBA" id="ARBA00000798"/>
    </source>
</evidence>
<dbReference type="PANTHER" id="PTHR43856:SF1">
    <property type="entry name" value="MITOCHONDRIAL CARDIOLIPIN HYDROLASE"/>
    <property type="match status" value="1"/>
</dbReference>
<evidence type="ECO:0000256" key="5">
    <source>
        <dbReference type="ARBA" id="ARBA00022963"/>
    </source>
</evidence>
<evidence type="ECO:0000259" key="9">
    <source>
        <dbReference type="PROSITE" id="PS50076"/>
    </source>
</evidence>
<dbReference type="Gene3D" id="1.10.287.110">
    <property type="entry name" value="DnaJ domain"/>
    <property type="match status" value="1"/>
</dbReference>
<feature type="domain" description="J" evidence="9">
    <location>
        <begin position="321"/>
        <end position="401"/>
    </location>
</feature>
<dbReference type="InterPro" id="IPR051406">
    <property type="entry name" value="PLD_domain"/>
</dbReference>
<dbReference type="SUPFAM" id="SSF56024">
    <property type="entry name" value="Phospholipase D/nuclease"/>
    <property type="match status" value="1"/>
</dbReference>
<evidence type="ECO:0000256" key="4">
    <source>
        <dbReference type="ARBA" id="ARBA00022801"/>
    </source>
</evidence>
<dbReference type="SUPFAM" id="SSF46565">
    <property type="entry name" value="Chaperone J-domain"/>
    <property type="match status" value="1"/>
</dbReference>
<evidence type="ECO:0000256" key="3">
    <source>
        <dbReference type="ARBA" id="ARBA00012027"/>
    </source>
</evidence>
<feature type="domain" description="PLD phosphodiesterase" evidence="8">
    <location>
        <begin position="87"/>
        <end position="114"/>
    </location>
</feature>
<keyword evidence="7" id="KW-0175">Coiled coil</keyword>
<keyword evidence="6" id="KW-0443">Lipid metabolism</keyword>
<gene>
    <name evidence="10" type="ORF">J2X31_001932</name>
</gene>
<proteinExistence type="inferred from homology"/>
<dbReference type="PANTHER" id="PTHR43856">
    <property type="entry name" value="CARDIOLIPIN HYDROLASE"/>
    <property type="match status" value="1"/>
</dbReference>
<comment type="catalytic activity">
    <reaction evidence="1">
        <text>a 1,2-diacyl-sn-glycero-3-phosphocholine + H2O = a 1,2-diacyl-sn-glycero-3-phosphate + choline + H(+)</text>
        <dbReference type="Rhea" id="RHEA:14445"/>
        <dbReference type="ChEBI" id="CHEBI:15354"/>
        <dbReference type="ChEBI" id="CHEBI:15377"/>
        <dbReference type="ChEBI" id="CHEBI:15378"/>
        <dbReference type="ChEBI" id="CHEBI:57643"/>
        <dbReference type="ChEBI" id="CHEBI:58608"/>
        <dbReference type="EC" id="3.1.4.4"/>
    </reaction>
</comment>
<dbReference type="InterPro" id="IPR025202">
    <property type="entry name" value="PLD-like_dom"/>
</dbReference>
<evidence type="ECO:0000256" key="6">
    <source>
        <dbReference type="ARBA" id="ARBA00023098"/>
    </source>
</evidence>
<dbReference type="PROSITE" id="PS50035">
    <property type="entry name" value="PLD"/>
    <property type="match status" value="1"/>
</dbReference>
<reference evidence="10 11" key="1">
    <citation type="submission" date="2023-07" db="EMBL/GenBank/DDBJ databases">
        <title>Sorghum-associated microbial communities from plants grown in Nebraska, USA.</title>
        <authorList>
            <person name="Schachtman D."/>
        </authorList>
    </citation>
    <scope>NUCLEOTIDE SEQUENCE [LARGE SCALE GENOMIC DNA]</scope>
    <source>
        <strain evidence="10 11">3773</strain>
    </source>
</reference>
<organism evidence="10 11">
    <name type="scientific">Flavobacterium arsenatis</name>
    <dbReference type="NCBI Taxonomy" id="1484332"/>
    <lineage>
        <taxon>Bacteria</taxon>
        <taxon>Pseudomonadati</taxon>
        <taxon>Bacteroidota</taxon>
        <taxon>Flavobacteriia</taxon>
        <taxon>Flavobacteriales</taxon>
        <taxon>Flavobacteriaceae</taxon>
        <taxon>Flavobacterium</taxon>
    </lineage>
</organism>
<dbReference type="InterPro" id="IPR001623">
    <property type="entry name" value="DnaJ_domain"/>
</dbReference>
<name>A0ABU1TPM9_9FLAO</name>
<feature type="coiled-coil region" evidence="7">
    <location>
        <begin position="301"/>
        <end position="352"/>
    </location>
</feature>
<protein>
    <recommendedName>
        <fullName evidence="3">phospholipase D</fullName>
        <ecNumber evidence="3">3.1.4.4</ecNumber>
    </recommendedName>
</protein>
<dbReference type="EMBL" id="JAVDVI010000007">
    <property type="protein sequence ID" value="MDR6967918.1"/>
    <property type="molecule type" value="Genomic_DNA"/>
</dbReference>
<keyword evidence="5" id="KW-0442">Lipid degradation</keyword>
<dbReference type="Gene3D" id="3.30.870.10">
    <property type="entry name" value="Endonuclease Chain A"/>
    <property type="match status" value="1"/>
</dbReference>
<evidence type="ECO:0000256" key="2">
    <source>
        <dbReference type="ARBA" id="ARBA00008664"/>
    </source>
</evidence>
<accession>A0ABU1TPM9</accession>
<evidence type="ECO:0000313" key="10">
    <source>
        <dbReference type="EMBL" id="MDR6967918.1"/>
    </source>
</evidence>
<evidence type="ECO:0000259" key="8">
    <source>
        <dbReference type="PROSITE" id="PS50035"/>
    </source>
</evidence>
<dbReference type="CDD" id="cd09174">
    <property type="entry name" value="PLDc_Nuc_like_unchar2"/>
    <property type="match status" value="1"/>
</dbReference>
<dbReference type="EC" id="3.1.4.4" evidence="3"/>
<dbReference type="InterPro" id="IPR001736">
    <property type="entry name" value="PLipase_D/transphosphatidylase"/>
</dbReference>